<gene>
    <name evidence="1" type="ORF">J2W55_002328</name>
</gene>
<dbReference type="RefSeq" id="WP_310095746.1">
    <property type="nucleotide sequence ID" value="NZ_JAVDUU010000002.1"/>
</dbReference>
<dbReference type="Proteomes" id="UP001247620">
    <property type="component" value="Unassembled WGS sequence"/>
</dbReference>
<sequence length="150" mass="16284">MLIKSGYGWLIGLGTKSAYETASLQTAVVMDKLPAGLGTTGFVHHVKVLPNGMVLTNLPRYAEFNTAVNKLAKHCVGFTEIAGNKGAIMLTILTDKSLNVTGNYKVLFTQPVFTKPGLSRIALVTKVENLCSLVRTLKLKGVTIEHIYDY</sequence>
<evidence type="ECO:0000313" key="1">
    <source>
        <dbReference type="EMBL" id="MDR6942486.1"/>
    </source>
</evidence>
<reference evidence="1 2" key="1">
    <citation type="submission" date="2023-07" db="EMBL/GenBank/DDBJ databases">
        <title>Sorghum-associated microbial communities from plants grown in Nebraska, USA.</title>
        <authorList>
            <person name="Schachtman D."/>
        </authorList>
    </citation>
    <scope>NUCLEOTIDE SEQUENCE [LARGE SCALE GENOMIC DNA]</scope>
    <source>
        <strain evidence="1 2">3262</strain>
    </source>
</reference>
<keyword evidence="2" id="KW-1185">Reference proteome</keyword>
<dbReference type="EMBL" id="JAVDUU010000002">
    <property type="protein sequence ID" value="MDR6942486.1"/>
    <property type="molecule type" value="Genomic_DNA"/>
</dbReference>
<name>A0ABU1TAQ7_9SPHI</name>
<accession>A0ABU1TAQ7</accession>
<evidence type="ECO:0000313" key="2">
    <source>
        <dbReference type="Proteomes" id="UP001247620"/>
    </source>
</evidence>
<organism evidence="1 2">
    <name type="scientific">Mucilaginibacter pocheonensis</name>
    <dbReference type="NCBI Taxonomy" id="398050"/>
    <lineage>
        <taxon>Bacteria</taxon>
        <taxon>Pseudomonadati</taxon>
        <taxon>Bacteroidota</taxon>
        <taxon>Sphingobacteriia</taxon>
        <taxon>Sphingobacteriales</taxon>
        <taxon>Sphingobacteriaceae</taxon>
        <taxon>Mucilaginibacter</taxon>
    </lineage>
</organism>
<proteinExistence type="predicted"/>
<comment type="caution">
    <text evidence="1">The sequence shown here is derived from an EMBL/GenBank/DDBJ whole genome shotgun (WGS) entry which is preliminary data.</text>
</comment>
<protein>
    <submittedName>
        <fullName evidence="1">Uncharacterized protein</fullName>
    </submittedName>
</protein>